<organism evidence="1">
    <name type="scientific">uncultured marine virus</name>
    <dbReference type="NCBI Taxonomy" id="186617"/>
    <lineage>
        <taxon>Viruses</taxon>
        <taxon>environmental samples</taxon>
    </lineage>
</organism>
<sequence>MVLEHLILMLLHHLHLRLYFLENQDHLDFLEEEILEVYYLHLLLVVDLYQLLHHHLIHLHILYIHLDYHHQLLHHLLMLCLKKLNLIQVLHYKVLM</sequence>
<dbReference type="EMBL" id="KR029606">
    <property type="protein sequence ID" value="AKH48589.1"/>
    <property type="molecule type" value="Genomic_DNA"/>
</dbReference>
<accession>A0A0F7L7P5</accession>
<reference evidence="1" key="1">
    <citation type="journal article" date="2015" name="Front. Microbiol.">
        <title>Combining genomic sequencing methods to explore viral diversity and reveal potential virus-host interactions.</title>
        <authorList>
            <person name="Chow C.E."/>
            <person name="Winget D.M."/>
            <person name="White R.A.III."/>
            <person name="Hallam S.J."/>
            <person name="Suttle C.A."/>
        </authorList>
    </citation>
    <scope>NUCLEOTIDE SEQUENCE</scope>
    <source>
        <strain evidence="1">Oxic1_11</strain>
    </source>
</reference>
<proteinExistence type="predicted"/>
<reference evidence="1" key="2">
    <citation type="submission" date="2015-03" db="EMBL/GenBank/DDBJ databases">
        <authorList>
            <person name="Chow C.-E.T."/>
            <person name="Winget D.M."/>
            <person name="White R.A.III."/>
            <person name="Hallam S.J."/>
            <person name="Suttle C.A."/>
        </authorList>
    </citation>
    <scope>NUCLEOTIDE SEQUENCE</scope>
    <source>
        <strain evidence="1">Oxic1_11</strain>
    </source>
</reference>
<name>A0A0F7L7P5_9VIRU</name>
<evidence type="ECO:0000313" key="1">
    <source>
        <dbReference type="EMBL" id="AKH48589.1"/>
    </source>
</evidence>
<protein>
    <submittedName>
        <fullName evidence="1">Uncharacterized protein</fullName>
    </submittedName>
</protein>